<dbReference type="EMBL" id="JBHSDS010000007">
    <property type="protein sequence ID" value="MFC4358902.1"/>
    <property type="molecule type" value="Genomic_DNA"/>
</dbReference>
<evidence type="ECO:0000313" key="4">
    <source>
        <dbReference type="Proteomes" id="UP001595921"/>
    </source>
</evidence>
<feature type="transmembrane region" description="Helical" evidence="1">
    <location>
        <begin position="137"/>
        <end position="161"/>
    </location>
</feature>
<keyword evidence="4" id="KW-1185">Reference proteome</keyword>
<keyword evidence="1" id="KW-1133">Transmembrane helix</keyword>
<dbReference type="Pfam" id="PF26514">
    <property type="entry name" value="DUF8173"/>
    <property type="match status" value="1"/>
</dbReference>
<dbReference type="AlphaFoldDB" id="A0ABD5PE13"/>
<feature type="transmembrane region" description="Helical" evidence="1">
    <location>
        <begin position="45"/>
        <end position="67"/>
    </location>
</feature>
<dbReference type="Proteomes" id="UP001595921">
    <property type="component" value="Unassembled WGS sequence"/>
</dbReference>
<gene>
    <name evidence="3" type="ORF">ACFO0N_13210</name>
</gene>
<protein>
    <recommendedName>
        <fullName evidence="2">DUF8173 domain-containing protein</fullName>
    </recommendedName>
</protein>
<dbReference type="RefSeq" id="WP_267619836.1">
    <property type="nucleotide sequence ID" value="NZ_JAODIW010000004.1"/>
</dbReference>
<keyword evidence="1" id="KW-0472">Membrane</keyword>
<sequence length="179" mass="18082">MVSRRTLRTVGSAGVALAALAALVGTAAAQQPPGGVPQISLTVQAVGSLLLNLVIGIIVIAVLPDYVERTGARLRDDPLMSGFWGLPVLIGLALVSILIITLLVTIPVALVGSTVAIVALGRTLASDWTAGSQFKALVVGTLVAVLVGLVPILGGLVNLVLSMAGLGAMATEFRASRSD</sequence>
<feature type="domain" description="DUF8173" evidence="2">
    <location>
        <begin position="1"/>
        <end position="176"/>
    </location>
</feature>
<organism evidence="3 4">
    <name type="scientific">Halobium salinum</name>
    <dbReference type="NCBI Taxonomy" id="1364940"/>
    <lineage>
        <taxon>Archaea</taxon>
        <taxon>Methanobacteriati</taxon>
        <taxon>Methanobacteriota</taxon>
        <taxon>Stenosarchaea group</taxon>
        <taxon>Halobacteria</taxon>
        <taxon>Halobacteriales</taxon>
        <taxon>Haloferacaceae</taxon>
        <taxon>Halobium</taxon>
    </lineage>
</organism>
<accession>A0ABD5PE13</accession>
<dbReference type="InterPro" id="IPR058486">
    <property type="entry name" value="DUF8173"/>
</dbReference>
<feature type="transmembrane region" description="Helical" evidence="1">
    <location>
        <begin position="79"/>
        <end position="100"/>
    </location>
</feature>
<dbReference type="InterPro" id="IPR006311">
    <property type="entry name" value="TAT_signal"/>
</dbReference>
<dbReference type="PROSITE" id="PS51318">
    <property type="entry name" value="TAT"/>
    <property type="match status" value="1"/>
</dbReference>
<keyword evidence="1" id="KW-0812">Transmembrane</keyword>
<comment type="caution">
    <text evidence="3">The sequence shown here is derived from an EMBL/GenBank/DDBJ whole genome shotgun (WGS) entry which is preliminary data.</text>
</comment>
<evidence type="ECO:0000259" key="2">
    <source>
        <dbReference type="Pfam" id="PF26514"/>
    </source>
</evidence>
<proteinExistence type="predicted"/>
<name>A0ABD5PE13_9EURY</name>
<reference evidence="3 4" key="1">
    <citation type="journal article" date="2019" name="Int. J. Syst. Evol. Microbiol.">
        <title>The Global Catalogue of Microorganisms (GCM) 10K type strain sequencing project: providing services to taxonomists for standard genome sequencing and annotation.</title>
        <authorList>
            <consortium name="The Broad Institute Genomics Platform"/>
            <consortium name="The Broad Institute Genome Sequencing Center for Infectious Disease"/>
            <person name="Wu L."/>
            <person name="Ma J."/>
        </authorList>
    </citation>
    <scope>NUCLEOTIDE SEQUENCE [LARGE SCALE GENOMIC DNA]</scope>
    <source>
        <strain evidence="3 4">CGMCC 1.12553</strain>
    </source>
</reference>
<evidence type="ECO:0000256" key="1">
    <source>
        <dbReference type="SAM" id="Phobius"/>
    </source>
</evidence>
<evidence type="ECO:0000313" key="3">
    <source>
        <dbReference type="EMBL" id="MFC4358902.1"/>
    </source>
</evidence>